<proteinExistence type="predicted"/>
<comment type="caution">
    <text evidence="1">The sequence shown here is derived from an EMBL/GenBank/DDBJ whole genome shotgun (WGS) entry which is preliminary data.</text>
</comment>
<dbReference type="SUPFAM" id="SSF53474">
    <property type="entry name" value="alpha/beta-Hydrolases"/>
    <property type="match status" value="1"/>
</dbReference>
<dbReference type="RefSeq" id="WP_194416680.1">
    <property type="nucleotide sequence ID" value="NZ_JACXXJ020000005.1"/>
</dbReference>
<accession>A0AAE2RC80</accession>
<sequence length="213" mass="23128">MSKISGFHCEIDGPDETGSPIVMLHGSGQDETCWGDIPARIGPGSPIVRVRGNIIWEGKYAFFRRNPDRTLDLADLARSASEISLLLESLTQRFTERKPVLIGYSNGAILSAAVLRDFPDLIEGAILLRGLSPAPASPFPRSVTCPVLVISGETDSRRTPQDGAILASQLMAAGAQTSYHLLPCGHGWDPQERDLALMQEWLRHVTRRAVSGS</sequence>
<evidence type="ECO:0000313" key="2">
    <source>
        <dbReference type="Proteomes" id="UP000655037"/>
    </source>
</evidence>
<dbReference type="AlphaFoldDB" id="A0AAE2RC80"/>
<reference evidence="1" key="1">
    <citation type="submission" date="2020-11" db="EMBL/GenBank/DDBJ databases">
        <title>Agrobacterium vitis strain K377 genome.</title>
        <authorList>
            <person name="Xi H."/>
        </authorList>
    </citation>
    <scope>NUCLEOTIDE SEQUENCE</scope>
    <source>
        <strain evidence="1">K377</strain>
    </source>
</reference>
<dbReference type="InterPro" id="IPR029058">
    <property type="entry name" value="AB_hydrolase_fold"/>
</dbReference>
<gene>
    <name evidence="1" type="ORF">IEI95_015395</name>
</gene>
<name>A0AAE2RC80_AGRVI</name>
<organism evidence="1 2">
    <name type="scientific">Agrobacterium vitis</name>
    <name type="common">Rhizobium vitis</name>
    <dbReference type="NCBI Taxonomy" id="373"/>
    <lineage>
        <taxon>Bacteria</taxon>
        <taxon>Pseudomonadati</taxon>
        <taxon>Pseudomonadota</taxon>
        <taxon>Alphaproteobacteria</taxon>
        <taxon>Hyphomicrobiales</taxon>
        <taxon>Rhizobiaceae</taxon>
        <taxon>Rhizobium/Agrobacterium group</taxon>
        <taxon>Agrobacterium</taxon>
    </lineage>
</organism>
<protein>
    <submittedName>
        <fullName evidence="1">Esterase</fullName>
    </submittedName>
</protein>
<dbReference type="EMBL" id="JACXXJ020000005">
    <property type="protein sequence ID" value="MBF2715603.1"/>
    <property type="molecule type" value="Genomic_DNA"/>
</dbReference>
<dbReference type="Proteomes" id="UP000655037">
    <property type="component" value="Unassembled WGS sequence"/>
</dbReference>
<dbReference type="Gene3D" id="3.40.50.1820">
    <property type="entry name" value="alpha/beta hydrolase"/>
    <property type="match status" value="1"/>
</dbReference>
<evidence type="ECO:0000313" key="1">
    <source>
        <dbReference type="EMBL" id="MBF2715603.1"/>
    </source>
</evidence>